<proteinExistence type="predicted"/>
<dbReference type="EMBL" id="CP045121">
    <property type="protein sequence ID" value="QIN80505.1"/>
    <property type="molecule type" value="Genomic_DNA"/>
</dbReference>
<dbReference type="GO" id="GO:0140291">
    <property type="term" value="P:peptidyl-glutamate ADP-deribosylation"/>
    <property type="evidence" value="ECO:0007669"/>
    <property type="project" value="TreeGrafter"/>
</dbReference>
<sequence>MIEYRRDNLLEADAEALVNTVNTVGVMGKGIALQFKKKFKENFKAYERAYKRGEVEIGKMFTFPMNRLTNPRYIINFPTKQHWREKSRLEYVREGLDDLLREIKRLDISSVAIPPLGCGNGGLDWETEVRPLIQEAFAHAPGVRAYVYEPSVTSGPVAISTEGPKPDLTPARAVMLDLIAAYKASHYTVGRLVAQKLAYFAQVAGEDSLSLEFKTGKFGPYADELRFLLQTLEGHYITGLGGMSGRSEIELLPGAEREAEDYLRDHPDTEGHLERVAALIEGFETPYGMELLATVHWAVAHKGATTFEEALRIVQDWSPRKGDLFGEEHVAVAWEHLEEAGWMPTRSVVR</sequence>
<name>A0A6G8Q239_9ACTN</name>
<dbReference type="Gene3D" id="3.40.220.10">
    <property type="entry name" value="Leucine Aminopeptidase, subunit E, domain 1"/>
    <property type="match status" value="1"/>
</dbReference>
<dbReference type="Proteomes" id="UP000502706">
    <property type="component" value="Chromosome"/>
</dbReference>
<evidence type="ECO:0000313" key="4">
    <source>
        <dbReference type="Proteomes" id="UP000502706"/>
    </source>
</evidence>
<evidence type="ECO:0000256" key="1">
    <source>
        <dbReference type="ARBA" id="ARBA00035885"/>
    </source>
</evidence>
<accession>A0A6G8Q239</accession>
<dbReference type="InterPro" id="IPR002589">
    <property type="entry name" value="Macro_dom"/>
</dbReference>
<dbReference type="CDD" id="cd02901">
    <property type="entry name" value="Macro_Poa1p-like"/>
    <property type="match status" value="1"/>
</dbReference>
<keyword evidence="4" id="KW-1185">Reference proteome</keyword>
<dbReference type="Pfam" id="PF01661">
    <property type="entry name" value="Macro"/>
    <property type="match status" value="1"/>
</dbReference>
<evidence type="ECO:0000259" key="2">
    <source>
        <dbReference type="PROSITE" id="PS51154"/>
    </source>
</evidence>
<dbReference type="PANTHER" id="PTHR12521">
    <property type="entry name" value="PROTEIN C6ORF130"/>
    <property type="match status" value="1"/>
</dbReference>
<dbReference type="InterPro" id="IPR043472">
    <property type="entry name" value="Macro_dom-like"/>
</dbReference>
<dbReference type="PANTHER" id="PTHR12521:SF0">
    <property type="entry name" value="ADP-RIBOSE GLYCOHYDROLASE OARD1"/>
    <property type="match status" value="1"/>
</dbReference>
<organism evidence="3 4">
    <name type="scientific">Rubrobacter marinus</name>
    <dbReference type="NCBI Taxonomy" id="2653852"/>
    <lineage>
        <taxon>Bacteria</taxon>
        <taxon>Bacillati</taxon>
        <taxon>Actinomycetota</taxon>
        <taxon>Rubrobacteria</taxon>
        <taxon>Rubrobacterales</taxon>
        <taxon>Rubrobacteraceae</taxon>
        <taxon>Rubrobacter</taxon>
    </lineage>
</organism>
<feature type="domain" description="Macro" evidence="2">
    <location>
        <begin position="1"/>
        <end position="156"/>
    </location>
</feature>
<evidence type="ECO:0000313" key="3">
    <source>
        <dbReference type="EMBL" id="QIN80505.1"/>
    </source>
</evidence>
<reference evidence="3 4" key="1">
    <citation type="submission" date="2019-10" db="EMBL/GenBank/DDBJ databases">
        <title>Rubrobacter sp nov SCSIO 52915 isolated from a deep-sea sediment in the South China Sea.</title>
        <authorList>
            <person name="Chen R.W."/>
        </authorList>
    </citation>
    <scope>NUCLEOTIDE SEQUENCE [LARGE SCALE GENOMIC DNA]</scope>
    <source>
        <strain evidence="3 4">SCSIO 52915</strain>
    </source>
</reference>
<dbReference type="RefSeq" id="WP_166398172.1">
    <property type="nucleotide sequence ID" value="NZ_CP045121.1"/>
</dbReference>
<dbReference type="KEGG" id="rmar:GBA65_20520"/>
<dbReference type="InterPro" id="IPR050892">
    <property type="entry name" value="ADP-ribose_metab_enzymes"/>
</dbReference>
<dbReference type="AlphaFoldDB" id="A0A6G8Q239"/>
<dbReference type="SUPFAM" id="SSF52949">
    <property type="entry name" value="Macro domain-like"/>
    <property type="match status" value="1"/>
</dbReference>
<protein>
    <submittedName>
        <fullName evidence="3">Appr-1-p processing protein</fullName>
    </submittedName>
</protein>
<gene>
    <name evidence="3" type="ORF">GBA65_20520</name>
</gene>
<dbReference type="PROSITE" id="PS51154">
    <property type="entry name" value="MACRO"/>
    <property type="match status" value="1"/>
</dbReference>
<dbReference type="SMART" id="SM00506">
    <property type="entry name" value="A1pp"/>
    <property type="match status" value="1"/>
</dbReference>
<comment type="catalytic activity">
    <reaction evidence="1">
        <text>an N-(ADP-alpha-D-ribosyl)-thymidine in DNA + H2O = a thymidine in DNA + ADP-D-ribose</text>
        <dbReference type="Rhea" id="RHEA:71655"/>
        <dbReference type="Rhea" id="RHEA-COMP:13556"/>
        <dbReference type="Rhea" id="RHEA-COMP:18051"/>
        <dbReference type="ChEBI" id="CHEBI:15377"/>
        <dbReference type="ChEBI" id="CHEBI:57967"/>
        <dbReference type="ChEBI" id="CHEBI:137386"/>
        <dbReference type="ChEBI" id="CHEBI:191199"/>
    </reaction>
    <physiologicalReaction direction="left-to-right" evidence="1">
        <dbReference type="Rhea" id="RHEA:71656"/>
    </physiologicalReaction>
</comment>